<proteinExistence type="predicted"/>
<dbReference type="Pfam" id="PF12146">
    <property type="entry name" value="Hydrolase_4"/>
    <property type="match status" value="1"/>
</dbReference>
<protein>
    <submittedName>
        <fullName evidence="3">Alpha/beta hydrolase</fullName>
    </submittedName>
</protein>
<sequence>MPSLPLQADVLGPDYRVETISLPPDSEGSVVATLVTLQAERPTGRAVLHVHGFADYFFHTEYARWWADRGYTFYAIDLRKYGRSLRDHQTPHYVADLREYFAEIDLAWWRITRRDGHREVVASGHSTGGLTLPLWAHERRPSELVAMVLNSPWFDMQGSAWLRSPAARVAIERLGTRRPLQEIPRKISGVYGRSLHREHGGEWDYDLGWKPLESRPVYVGWLRAVRRGHAQLHAGLDVPCPTLVLSSARSYFADRLDDHAHTHDIVLDVEQIRRWASSVGRHVTSIAVDGAMHDVVLSRPEVRAEAYAAIQTWMDAWVRPTTSTTGHGSGEHDHQSGDPDQGDDGS</sequence>
<evidence type="ECO:0000313" key="4">
    <source>
        <dbReference type="Proteomes" id="UP001596524"/>
    </source>
</evidence>
<name>A0ABW2NB49_9ACTN</name>
<dbReference type="Proteomes" id="UP001596524">
    <property type="component" value="Unassembled WGS sequence"/>
</dbReference>
<evidence type="ECO:0000259" key="2">
    <source>
        <dbReference type="Pfam" id="PF12146"/>
    </source>
</evidence>
<evidence type="ECO:0000256" key="1">
    <source>
        <dbReference type="SAM" id="MobiDB-lite"/>
    </source>
</evidence>
<dbReference type="Gene3D" id="3.40.50.1820">
    <property type="entry name" value="alpha/beta hydrolase"/>
    <property type="match status" value="1"/>
</dbReference>
<dbReference type="GO" id="GO:0016787">
    <property type="term" value="F:hydrolase activity"/>
    <property type="evidence" value="ECO:0007669"/>
    <property type="project" value="UniProtKB-KW"/>
</dbReference>
<dbReference type="InterPro" id="IPR051044">
    <property type="entry name" value="MAG_DAG_Lipase"/>
</dbReference>
<accession>A0ABW2NB49</accession>
<dbReference type="InterPro" id="IPR029058">
    <property type="entry name" value="AB_hydrolase_fold"/>
</dbReference>
<dbReference type="PANTHER" id="PTHR11614">
    <property type="entry name" value="PHOSPHOLIPASE-RELATED"/>
    <property type="match status" value="1"/>
</dbReference>
<feature type="region of interest" description="Disordered" evidence="1">
    <location>
        <begin position="321"/>
        <end position="346"/>
    </location>
</feature>
<dbReference type="RefSeq" id="WP_255891544.1">
    <property type="nucleotide sequence ID" value="NZ_JAFMZM010000004.1"/>
</dbReference>
<keyword evidence="4" id="KW-1185">Reference proteome</keyword>
<dbReference type="EMBL" id="JBHTCH010000028">
    <property type="protein sequence ID" value="MFC7363170.1"/>
    <property type="molecule type" value="Genomic_DNA"/>
</dbReference>
<feature type="domain" description="Serine aminopeptidase S33" evidence="2">
    <location>
        <begin position="45"/>
        <end position="185"/>
    </location>
</feature>
<evidence type="ECO:0000313" key="3">
    <source>
        <dbReference type="EMBL" id="MFC7363170.1"/>
    </source>
</evidence>
<reference evidence="4" key="1">
    <citation type="journal article" date="2019" name="Int. J. Syst. Evol. Microbiol.">
        <title>The Global Catalogue of Microorganisms (GCM) 10K type strain sequencing project: providing services to taxonomists for standard genome sequencing and annotation.</title>
        <authorList>
            <consortium name="The Broad Institute Genomics Platform"/>
            <consortium name="The Broad Institute Genome Sequencing Center for Infectious Disease"/>
            <person name="Wu L."/>
            <person name="Ma J."/>
        </authorList>
    </citation>
    <scope>NUCLEOTIDE SEQUENCE [LARGE SCALE GENOMIC DNA]</scope>
    <source>
        <strain evidence="4">FCH27</strain>
    </source>
</reference>
<gene>
    <name evidence="3" type="ORF">ACFQO6_23060</name>
</gene>
<dbReference type="InterPro" id="IPR022742">
    <property type="entry name" value="Hydrolase_4"/>
</dbReference>
<comment type="caution">
    <text evidence="3">The sequence shown here is derived from an EMBL/GenBank/DDBJ whole genome shotgun (WGS) entry which is preliminary data.</text>
</comment>
<keyword evidence="3" id="KW-0378">Hydrolase</keyword>
<organism evidence="3 4">
    <name type="scientific">Nocardioides astragali</name>
    <dbReference type="NCBI Taxonomy" id="1776736"/>
    <lineage>
        <taxon>Bacteria</taxon>
        <taxon>Bacillati</taxon>
        <taxon>Actinomycetota</taxon>
        <taxon>Actinomycetes</taxon>
        <taxon>Propionibacteriales</taxon>
        <taxon>Nocardioidaceae</taxon>
        <taxon>Nocardioides</taxon>
    </lineage>
</organism>
<dbReference type="SUPFAM" id="SSF53474">
    <property type="entry name" value="alpha/beta-Hydrolases"/>
    <property type="match status" value="1"/>
</dbReference>